<reference evidence="2" key="1">
    <citation type="submission" date="2022-11" db="EMBL/GenBank/DDBJ databases">
        <authorList>
            <person name="Kikuchi T."/>
        </authorList>
    </citation>
    <scope>NUCLEOTIDE SEQUENCE</scope>
    <source>
        <strain evidence="2">PS1010</strain>
    </source>
</reference>
<proteinExistence type="predicted"/>
<evidence type="ECO:0000313" key="2">
    <source>
        <dbReference type="EMBL" id="CAI5440988.1"/>
    </source>
</evidence>
<evidence type="ECO:0000256" key="1">
    <source>
        <dbReference type="SAM" id="SignalP"/>
    </source>
</evidence>
<dbReference type="Gene3D" id="3.20.20.80">
    <property type="entry name" value="Glycosidases"/>
    <property type="match status" value="1"/>
</dbReference>
<name>A0A9P1I9Z9_9PELO</name>
<dbReference type="AlphaFoldDB" id="A0A9P1I9Z9"/>
<dbReference type="Proteomes" id="UP001152747">
    <property type="component" value="Unassembled WGS sequence"/>
</dbReference>
<dbReference type="OrthoDB" id="25039at2759"/>
<sequence>MESTLIFLIFCAISISASPIQDSSIDGYSLDVSDPLTNDSIVKMASHRYAGIIARVFQTNTTSFDKSMVSTLTNSVANRLRVEGYMAPTMLANLNGPDQFDKVYDGLRANNLVNLNAIWIQVNDTKLFSKYTADNVWFIDSIVQRGLQHNFNIGIFTNAKMWKKITGNYLGLPATVRLWYWANNGEGVYREGAPNFNDFVAFGSWTSPDMKQFAVKELVDGAIVNRNVFVVRKS</sequence>
<dbReference type="InterPro" id="IPR051595">
    <property type="entry name" value="GH25_Enzymes"/>
</dbReference>
<protein>
    <submittedName>
        <fullName evidence="2">Uncharacterized protein</fullName>
    </submittedName>
</protein>
<evidence type="ECO:0000313" key="3">
    <source>
        <dbReference type="Proteomes" id="UP001152747"/>
    </source>
</evidence>
<dbReference type="PANTHER" id="PTHR23208:SF36">
    <property type="entry name" value="LYSOZYME-RELATED"/>
    <property type="match status" value="1"/>
</dbReference>
<dbReference type="PANTHER" id="PTHR23208">
    <property type="entry name" value="LYSOZYME PROTEIN"/>
    <property type="match status" value="1"/>
</dbReference>
<dbReference type="GO" id="GO:0045087">
    <property type="term" value="P:innate immune response"/>
    <property type="evidence" value="ECO:0007669"/>
    <property type="project" value="TreeGrafter"/>
</dbReference>
<keyword evidence="1" id="KW-0732">Signal</keyword>
<dbReference type="SUPFAM" id="SSF51445">
    <property type="entry name" value="(Trans)glycosidases"/>
    <property type="match status" value="1"/>
</dbReference>
<comment type="caution">
    <text evidence="2">The sequence shown here is derived from an EMBL/GenBank/DDBJ whole genome shotgun (WGS) entry which is preliminary data.</text>
</comment>
<dbReference type="InterPro" id="IPR017853">
    <property type="entry name" value="GH"/>
</dbReference>
<feature type="signal peptide" evidence="1">
    <location>
        <begin position="1"/>
        <end position="17"/>
    </location>
</feature>
<keyword evidence="3" id="KW-1185">Reference proteome</keyword>
<accession>A0A9P1I9Z9</accession>
<feature type="chain" id="PRO_5040467260" evidence="1">
    <location>
        <begin position="18"/>
        <end position="234"/>
    </location>
</feature>
<dbReference type="EMBL" id="CANHGI010000002">
    <property type="protein sequence ID" value="CAI5440988.1"/>
    <property type="molecule type" value="Genomic_DNA"/>
</dbReference>
<organism evidence="2 3">
    <name type="scientific">Caenorhabditis angaria</name>
    <dbReference type="NCBI Taxonomy" id="860376"/>
    <lineage>
        <taxon>Eukaryota</taxon>
        <taxon>Metazoa</taxon>
        <taxon>Ecdysozoa</taxon>
        <taxon>Nematoda</taxon>
        <taxon>Chromadorea</taxon>
        <taxon>Rhabditida</taxon>
        <taxon>Rhabditina</taxon>
        <taxon>Rhabditomorpha</taxon>
        <taxon>Rhabditoidea</taxon>
        <taxon>Rhabditidae</taxon>
        <taxon>Peloderinae</taxon>
        <taxon>Caenorhabditis</taxon>
    </lineage>
</organism>
<dbReference type="GO" id="GO:0007165">
    <property type="term" value="P:signal transduction"/>
    <property type="evidence" value="ECO:0007669"/>
    <property type="project" value="TreeGrafter"/>
</dbReference>
<gene>
    <name evidence="2" type="ORF">CAMP_LOCUS3625</name>
</gene>